<comment type="caution">
    <text evidence="3">The sequence shown here is derived from an EMBL/GenBank/DDBJ whole genome shotgun (WGS) entry which is preliminary data.</text>
</comment>
<evidence type="ECO:0000313" key="3">
    <source>
        <dbReference type="EMBL" id="KAF4626578.1"/>
    </source>
</evidence>
<dbReference type="EMBL" id="JAAMPI010001127">
    <property type="protein sequence ID" value="KAF4626578.1"/>
    <property type="molecule type" value="Genomic_DNA"/>
</dbReference>
<evidence type="ECO:0000256" key="1">
    <source>
        <dbReference type="SAM" id="Coils"/>
    </source>
</evidence>
<dbReference type="InterPro" id="IPR040840">
    <property type="entry name" value="TcA_TcB_BD"/>
</dbReference>
<evidence type="ECO:0000313" key="4">
    <source>
        <dbReference type="Proteomes" id="UP000566819"/>
    </source>
</evidence>
<protein>
    <recommendedName>
        <fullName evidence="2">Tc toxin complex TcA C-terminal TcB-binding domain-containing protein</fullName>
    </recommendedName>
</protein>
<dbReference type="OrthoDB" id="3564087at2759"/>
<dbReference type="Proteomes" id="UP000566819">
    <property type="component" value="Unassembled WGS sequence"/>
</dbReference>
<proteinExistence type="predicted"/>
<name>A0A8H4VXQ9_9HELO</name>
<accession>A0A8H4VXQ9</accession>
<feature type="domain" description="Tc toxin complex TcA C-terminal TcB-binding" evidence="2">
    <location>
        <begin position="46"/>
        <end position="334"/>
    </location>
</feature>
<evidence type="ECO:0000259" key="2">
    <source>
        <dbReference type="Pfam" id="PF18276"/>
    </source>
</evidence>
<organism evidence="3 4">
    <name type="scientific">Cudoniella acicularis</name>
    <dbReference type="NCBI Taxonomy" id="354080"/>
    <lineage>
        <taxon>Eukaryota</taxon>
        <taxon>Fungi</taxon>
        <taxon>Dikarya</taxon>
        <taxon>Ascomycota</taxon>
        <taxon>Pezizomycotina</taxon>
        <taxon>Leotiomycetes</taxon>
        <taxon>Helotiales</taxon>
        <taxon>Tricladiaceae</taxon>
        <taxon>Cudoniella</taxon>
    </lineage>
</organism>
<gene>
    <name evidence="3" type="ORF">G7Y89_g11580</name>
</gene>
<keyword evidence="1" id="KW-0175">Coiled coil</keyword>
<keyword evidence="4" id="KW-1185">Reference proteome</keyword>
<dbReference type="AlphaFoldDB" id="A0A8H4VXQ9"/>
<feature type="coiled-coil region" evidence="1">
    <location>
        <begin position="17"/>
        <end position="65"/>
    </location>
</feature>
<dbReference type="Pfam" id="PF18276">
    <property type="entry name" value="TcA_TcB_BD"/>
    <property type="match status" value="1"/>
</dbReference>
<sequence>MKYGQFLSDESRLFGMASRLENQLQDRRELANQAGREIKIVDCMLAAAKARVAVCDKDIQQQQQQLDAAAEMEEWLRSKYTSVQLYAWMDKQYGMIFQRAYSLANELARQAQRAFFFDLPTEHESFLSEAGGEYWDSARDGMLSAENIWLDLRKMELAYRNKRGHDFELAKNISLRQLDRWALVMFRETGRTTFSLPEFLFDINFPGHYCRRISSVSLAIPCIVRPYASLNCTLRLRQHTYRINTEADSAASYPENPAGDLRFRTDNIPINAIAIGAPTTGATGSFSFGFSDNRYSPFEGAGVISSWQIDLPPELRQFEYRTISDVVLQLRYTALDGGANLKKMATGAVLNVIKQQPSSPAALAMLVNVPNDYASTWYAFQSALQKGNAERLDLPGMSGMLPFWTQRLKITVDSISIIIFSAPNSKNLHLEEIKITEYPSITWEQQNESPDGGSAGRCDVLIAKNVNEGIAQDWTVALPNSGGVKATIDAVWFLVRYYADSQ</sequence>
<reference evidence="3 4" key="1">
    <citation type="submission" date="2020-03" db="EMBL/GenBank/DDBJ databases">
        <title>Draft Genome Sequence of Cudoniella acicularis.</title>
        <authorList>
            <person name="Buettner E."/>
            <person name="Kellner H."/>
        </authorList>
    </citation>
    <scope>NUCLEOTIDE SEQUENCE [LARGE SCALE GENOMIC DNA]</scope>
    <source>
        <strain evidence="3 4">DSM 108380</strain>
    </source>
</reference>